<proteinExistence type="predicted"/>
<dbReference type="EMBL" id="QFYQ01000001">
    <property type="protein sequence ID" value="RAK54828.1"/>
    <property type="molecule type" value="Genomic_DNA"/>
</dbReference>
<dbReference type="RefSeq" id="WP_111528578.1">
    <property type="nucleotide sequence ID" value="NZ_JBHRSG010000004.1"/>
</dbReference>
<protein>
    <submittedName>
        <fullName evidence="1">Uncharacterized protein</fullName>
    </submittedName>
</protein>
<name>A0A328APQ1_9CAUL</name>
<sequence length="139" mass="15276">MTEAIARIPFDHFVIWDGSRCAAQAGSLRSRALGLVEEPWTPIQLRTLVQRAARLCEGAGLDPDTVREAVRMHQSARAAAYYLVRKTLAGEYLAVTDIPWPVGARGPIRAGSAIMDRQGRIMVETRPATHLEARSLARA</sequence>
<evidence type="ECO:0000313" key="2">
    <source>
        <dbReference type="Proteomes" id="UP000249254"/>
    </source>
</evidence>
<comment type="caution">
    <text evidence="1">The sequence shown here is derived from an EMBL/GenBank/DDBJ whole genome shotgun (WGS) entry which is preliminary data.</text>
</comment>
<accession>A0A328APQ1</accession>
<evidence type="ECO:0000313" key="1">
    <source>
        <dbReference type="EMBL" id="RAK54828.1"/>
    </source>
</evidence>
<dbReference type="OrthoDB" id="7212433at2"/>
<gene>
    <name evidence="1" type="ORF">DJ017_09975</name>
</gene>
<organism evidence="1 2">
    <name type="scientific">Phenylobacterium soli</name>
    <dbReference type="NCBI Taxonomy" id="2170551"/>
    <lineage>
        <taxon>Bacteria</taxon>
        <taxon>Pseudomonadati</taxon>
        <taxon>Pseudomonadota</taxon>
        <taxon>Alphaproteobacteria</taxon>
        <taxon>Caulobacterales</taxon>
        <taxon>Caulobacteraceae</taxon>
        <taxon>Phenylobacterium</taxon>
    </lineage>
</organism>
<dbReference type="AlphaFoldDB" id="A0A328APQ1"/>
<reference evidence="2" key="1">
    <citation type="submission" date="2018-05" db="EMBL/GenBank/DDBJ databases">
        <authorList>
            <person name="Li X."/>
        </authorList>
    </citation>
    <scope>NUCLEOTIDE SEQUENCE [LARGE SCALE GENOMIC DNA]</scope>
    <source>
        <strain evidence="2">LX32</strain>
    </source>
</reference>
<dbReference type="Proteomes" id="UP000249254">
    <property type="component" value="Unassembled WGS sequence"/>
</dbReference>
<keyword evidence="2" id="KW-1185">Reference proteome</keyword>